<name>A0A346CL33_9GAMM</name>
<dbReference type="RefSeq" id="WP_224120389.1">
    <property type="nucleotide sequence ID" value="NZ_OU659150.1"/>
</dbReference>
<dbReference type="EMBL" id="MH444259">
    <property type="protein sequence ID" value="AXL96307.1"/>
    <property type="molecule type" value="Genomic_DNA"/>
</dbReference>
<organism evidence="1">
    <name type="scientific">Providencia alcalifaciens</name>
    <dbReference type="NCBI Taxonomy" id="126385"/>
    <lineage>
        <taxon>Bacteria</taxon>
        <taxon>Pseudomonadati</taxon>
        <taxon>Pseudomonadota</taxon>
        <taxon>Gammaproteobacteria</taxon>
        <taxon>Enterobacterales</taxon>
        <taxon>Morganellaceae</taxon>
        <taxon>Providencia</taxon>
    </lineage>
</organism>
<accession>A0A346CL33</accession>
<sequence length="352" mass="40430">MKKKSVLIYGEFSGYGKSLAQGFRELGYDSEVFSFNGDGFKKINSGLNLKGSNKLLKLISIIKLLPELLKYKNILIMNPAFFNMKFLGPFILTLFKITRKNIILLCCGDDVEFIRQGKNGNIQNWPYYDINLPSKNHYSKPSDLFVNYLVATFSNKLIPAMYDYHKAWSLSKYSRKLTETIPLACDGKVKTIKKKNFNDEKIIIMHGINREDFKGTKKIKKALLEIEKKYKSEVEIIMPEKLPLSEYLSLMDNVDISIDQTKCNSYGMNAVYSMLAGHIVLAPANQNFRNDLNIEKCPIISIDNDENHIFNAIEKIILNKNSIQKIKEDTQKYAIEIHSPRIVASKIDHYLL</sequence>
<gene>
    <name evidence="1" type="primary">gt1</name>
</gene>
<reference evidence="1" key="1">
    <citation type="submission" date="2018-06" db="EMBL/GenBank/DDBJ databases">
        <title>Development of a Molecular Serotyping Scheme and a Multiplexed Luminex-Based Array for Providencia.</title>
        <authorList>
            <person name="Du Y."/>
            <person name="Liu B."/>
        </authorList>
    </citation>
    <scope>NUCLEOTIDE SEQUENCE</scope>
</reference>
<keyword evidence="1" id="KW-0808">Transferase</keyword>
<protein>
    <submittedName>
        <fullName evidence="1">Putative glycosyltransferase</fullName>
    </submittedName>
</protein>
<dbReference type="SUPFAM" id="SSF53756">
    <property type="entry name" value="UDP-Glycosyltransferase/glycogen phosphorylase"/>
    <property type="match status" value="1"/>
</dbReference>
<dbReference type="GO" id="GO:0016740">
    <property type="term" value="F:transferase activity"/>
    <property type="evidence" value="ECO:0007669"/>
    <property type="project" value="UniProtKB-KW"/>
</dbReference>
<dbReference type="AlphaFoldDB" id="A0A346CL33"/>
<proteinExistence type="predicted"/>
<evidence type="ECO:0000313" key="1">
    <source>
        <dbReference type="EMBL" id="AXL96307.1"/>
    </source>
</evidence>
<dbReference type="Gene3D" id="3.40.50.2000">
    <property type="entry name" value="Glycogen Phosphorylase B"/>
    <property type="match status" value="1"/>
</dbReference>